<protein>
    <submittedName>
        <fullName evidence="2">Uncharacterized protein</fullName>
    </submittedName>
</protein>
<gene>
    <name evidence="2" type="ORF">OKA104_LOCUS48717</name>
</gene>
<dbReference type="AlphaFoldDB" id="A0A820KS94"/>
<proteinExistence type="predicted"/>
<organism evidence="2 3">
    <name type="scientific">Adineta steineri</name>
    <dbReference type="NCBI Taxonomy" id="433720"/>
    <lineage>
        <taxon>Eukaryota</taxon>
        <taxon>Metazoa</taxon>
        <taxon>Spiralia</taxon>
        <taxon>Gnathifera</taxon>
        <taxon>Rotifera</taxon>
        <taxon>Eurotatoria</taxon>
        <taxon>Bdelloidea</taxon>
        <taxon>Adinetida</taxon>
        <taxon>Adinetidae</taxon>
        <taxon>Adineta</taxon>
    </lineage>
</organism>
<evidence type="ECO:0000256" key="1">
    <source>
        <dbReference type="SAM" id="MobiDB-lite"/>
    </source>
</evidence>
<dbReference type="Proteomes" id="UP000663881">
    <property type="component" value="Unassembled WGS sequence"/>
</dbReference>
<dbReference type="EMBL" id="CAJOAY010021539">
    <property type="protein sequence ID" value="CAF4349330.1"/>
    <property type="molecule type" value="Genomic_DNA"/>
</dbReference>
<sequence length="41" mass="4913">KSNDTPLPTPSFRKSKRDEFNADDNQHNWEEEQKVIIHITF</sequence>
<feature type="non-terminal residue" evidence="2">
    <location>
        <position position="1"/>
    </location>
</feature>
<evidence type="ECO:0000313" key="2">
    <source>
        <dbReference type="EMBL" id="CAF4349330.1"/>
    </source>
</evidence>
<evidence type="ECO:0000313" key="3">
    <source>
        <dbReference type="Proteomes" id="UP000663881"/>
    </source>
</evidence>
<name>A0A820KS94_9BILA</name>
<accession>A0A820KS94</accession>
<feature type="region of interest" description="Disordered" evidence="1">
    <location>
        <begin position="1"/>
        <end position="27"/>
    </location>
</feature>
<feature type="compositionally biased region" description="Basic and acidic residues" evidence="1">
    <location>
        <begin position="16"/>
        <end position="27"/>
    </location>
</feature>
<reference evidence="2" key="1">
    <citation type="submission" date="2021-02" db="EMBL/GenBank/DDBJ databases">
        <authorList>
            <person name="Nowell W R."/>
        </authorList>
    </citation>
    <scope>NUCLEOTIDE SEQUENCE</scope>
</reference>
<comment type="caution">
    <text evidence="2">The sequence shown here is derived from an EMBL/GenBank/DDBJ whole genome shotgun (WGS) entry which is preliminary data.</text>
</comment>